<dbReference type="EC" id="2.4.-.-" evidence="3"/>
<dbReference type="RefSeq" id="WP_310772874.1">
    <property type="nucleotide sequence ID" value="NZ_CP134050.1"/>
</dbReference>
<accession>A0ABY9TB76</accession>
<dbReference type="InterPro" id="IPR050194">
    <property type="entry name" value="Glycosyltransferase_grp1"/>
</dbReference>
<dbReference type="PANTHER" id="PTHR45947">
    <property type="entry name" value="SULFOQUINOVOSYL TRANSFERASE SQD2"/>
    <property type="match status" value="1"/>
</dbReference>
<dbReference type="Proteomes" id="UP001256827">
    <property type="component" value="Chromosome"/>
</dbReference>
<keyword evidence="3" id="KW-0808">Transferase</keyword>
<keyword evidence="3" id="KW-0328">Glycosyltransferase</keyword>
<evidence type="ECO:0000313" key="4">
    <source>
        <dbReference type="Proteomes" id="UP001256827"/>
    </source>
</evidence>
<proteinExistence type="predicted"/>
<dbReference type="SUPFAM" id="SSF53756">
    <property type="entry name" value="UDP-Glycosyltransferase/glycogen phosphorylase"/>
    <property type="match status" value="1"/>
</dbReference>
<feature type="domain" description="Glycosyltransferase subfamily 4-like N-terminal" evidence="2">
    <location>
        <begin position="35"/>
        <end position="169"/>
    </location>
</feature>
<evidence type="ECO:0000259" key="2">
    <source>
        <dbReference type="Pfam" id="PF13439"/>
    </source>
</evidence>
<gene>
    <name evidence="3" type="ORF">RGB73_13655</name>
</gene>
<dbReference type="Pfam" id="PF00534">
    <property type="entry name" value="Glycos_transf_1"/>
    <property type="match status" value="1"/>
</dbReference>
<organism evidence="3 4">
    <name type="scientific">Brevibacillus brevis</name>
    <name type="common">Bacillus brevis</name>
    <dbReference type="NCBI Taxonomy" id="1393"/>
    <lineage>
        <taxon>Bacteria</taxon>
        <taxon>Bacillati</taxon>
        <taxon>Bacillota</taxon>
        <taxon>Bacilli</taxon>
        <taxon>Bacillales</taxon>
        <taxon>Paenibacillaceae</taxon>
        <taxon>Brevibacillus</taxon>
    </lineage>
</organism>
<keyword evidence="4" id="KW-1185">Reference proteome</keyword>
<dbReference type="PANTHER" id="PTHR45947:SF3">
    <property type="entry name" value="SULFOQUINOVOSYL TRANSFERASE SQD2"/>
    <property type="match status" value="1"/>
</dbReference>
<protein>
    <submittedName>
        <fullName evidence="3">Glycosyltransferase family 4 protein</fullName>
        <ecNumber evidence="3">2.4.-.-</ecNumber>
    </submittedName>
</protein>
<dbReference type="CDD" id="cd03801">
    <property type="entry name" value="GT4_PimA-like"/>
    <property type="match status" value="1"/>
</dbReference>
<dbReference type="EMBL" id="CP134050">
    <property type="protein sequence ID" value="WNC17306.1"/>
    <property type="molecule type" value="Genomic_DNA"/>
</dbReference>
<dbReference type="InterPro" id="IPR001296">
    <property type="entry name" value="Glyco_trans_1"/>
</dbReference>
<dbReference type="Gene3D" id="3.40.50.2000">
    <property type="entry name" value="Glycogen Phosphorylase B"/>
    <property type="match status" value="2"/>
</dbReference>
<evidence type="ECO:0000313" key="3">
    <source>
        <dbReference type="EMBL" id="WNC17306.1"/>
    </source>
</evidence>
<evidence type="ECO:0000259" key="1">
    <source>
        <dbReference type="Pfam" id="PF00534"/>
    </source>
</evidence>
<dbReference type="InterPro" id="IPR028098">
    <property type="entry name" value="Glyco_trans_4-like_N"/>
</dbReference>
<dbReference type="Pfam" id="PF13439">
    <property type="entry name" value="Glyco_transf_4"/>
    <property type="match status" value="1"/>
</dbReference>
<reference evidence="3 4" key="1">
    <citation type="submission" date="2023-09" db="EMBL/GenBank/DDBJ databases">
        <title>Complete Genome and Methylome dissection of Bacillus brevis NEB573 original source of BbsI restriction endonuclease.</title>
        <authorList>
            <person name="Fomenkov A."/>
            <person name="Roberts R.D."/>
        </authorList>
    </citation>
    <scope>NUCLEOTIDE SEQUENCE [LARGE SCALE GENOMIC DNA]</scope>
    <source>
        <strain evidence="3 4">NEB573</strain>
    </source>
</reference>
<dbReference type="GO" id="GO:0016757">
    <property type="term" value="F:glycosyltransferase activity"/>
    <property type="evidence" value="ECO:0007669"/>
    <property type="project" value="UniProtKB-KW"/>
</dbReference>
<feature type="domain" description="Glycosyl transferase family 1" evidence="1">
    <location>
        <begin position="181"/>
        <end position="330"/>
    </location>
</feature>
<name>A0ABY9TB76_BREBE</name>
<sequence>MKIAIISPGPFSVPPVKGSSVEHDIDEVTKMMDPEHRVTIYTRTCATYPKSTVEENREFIRFPYQGPGPYLRRIIRHIRKHKPDVIMVENRPTYVLALKNRFPKIPVFVNMHSHVFASKGIISKEKMKRVVRLASGFFTNSEYLRRHFIKTCKIPPHKIHAVHLGVDVSPYQVAKIHYSIRKLRKQIGLSPDDRVLFYAGRLMRAKGVHVLLKAFRAVSEQDPLARLVIVGGTGYGSNRLTPYVRELKKLAKPLGDKVKFVNFVPSAKMPLYYQLGDVVATPSVWQEAFCRVNLEAMASGKPVITTPRGGIGEVVAHQSSGFLLPPKAWKTELPVVWNLLWSIPGIRAEMGRQALLRAKQFSWYATAQGYLNVFESALGKRTGEEASQEKQLLRKTG</sequence>